<dbReference type="InterPro" id="IPR013320">
    <property type="entry name" value="ConA-like_dom_sf"/>
</dbReference>
<evidence type="ECO:0000259" key="2">
    <source>
        <dbReference type="PROSITE" id="PS50188"/>
    </source>
</evidence>
<gene>
    <name evidence="4" type="ORF">HDU87_000967</name>
</gene>
<dbReference type="Pfam" id="PF08513">
    <property type="entry name" value="LisH"/>
    <property type="match status" value="1"/>
</dbReference>
<dbReference type="InterPro" id="IPR043136">
    <property type="entry name" value="B30.2/SPRY_sf"/>
</dbReference>
<dbReference type="SMART" id="SM00449">
    <property type="entry name" value="SPRY"/>
    <property type="match status" value="1"/>
</dbReference>
<feature type="compositionally biased region" description="Polar residues" evidence="1">
    <location>
        <begin position="1"/>
        <end position="16"/>
    </location>
</feature>
<evidence type="ECO:0000313" key="4">
    <source>
        <dbReference type="EMBL" id="KAJ3168722.1"/>
    </source>
</evidence>
<comment type="caution">
    <text evidence="4">The sequence shown here is derived from an EMBL/GenBank/DDBJ whole genome shotgun (WGS) entry which is preliminary data.</text>
</comment>
<evidence type="ECO:0000313" key="5">
    <source>
        <dbReference type="Proteomes" id="UP001212152"/>
    </source>
</evidence>
<organism evidence="4 5">
    <name type="scientific">Geranomyces variabilis</name>
    <dbReference type="NCBI Taxonomy" id="109894"/>
    <lineage>
        <taxon>Eukaryota</taxon>
        <taxon>Fungi</taxon>
        <taxon>Fungi incertae sedis</taxon>
        <taxon>Chytridiomycota</taxon>
        <taxon>Chytridiomycota incertae sedis</taxon>
        <taxon>Chytridiomycetes</taxon>
        <taxon>Spizellomycetales</taxon>
        <taxon>Powellomycetaceae</taxon>
        <taxon>Geranomyces</taxon>
    </lineage>
</organism>
<name>A0AAD5XJ77_9FUNG</name>
<dbReference type="InterPro" id="IPR006595">
    <property type="entry name" value="CTLH_C"/>
</dbReference>
<dbReference type="InterPro" id="IPR006594">
    <property type="entry name" value="LisH"/>
</dbReference>
<feature type="domain" description="CTLH" evidence="3">
    <location>
        <begin position="386"/>
        <end position="443"/>
    </location>
</feature>
<feature type="compositionally biased region" description="Basic and acidic residues" evidence="1">
    <location>
        <begin position="104"/>
        <end position="118"/>
    </location>
</feature>
<dbReference type="EMBL" id="JADGJQ010000117">
    <property type="protein sequence ID" value="KAJ3168722.1"/>
    <property type="molecule type" value="Genomic_DNA"/>
</dbReference>
<evidence type="ECO:0000259" key="3">
    <source>
        <dbReference type="PROSITE" id="PS50897"/>
    </source>
</evidence>
<dbReference type="InterPro" id="IPR050618">
    <property type="entry name" value="Ubq-SigPath_Reg"/>
</dbReference>
<sequence>MTNTNTSSQTLGSRRITSVIAPTLPPTASESFERGTPSDIAGLPVRVKVSRNRSPDYLTEALELEQPSSASAVPGKRAPLFTTVQGSTFSDSSSSPESGVLTKRNGEKESSGPADEGHPQAAPKPLNLPTQWNQKDKNQTLDISTNGQRITYSGLGEEDKHAGAVRSNYCIPPQCGLFYYEVTIISKGRDGYIGIGFSTQSVQLNRLPGWEENSWGYHGDDGHSFCCSGTGRKYGPSYTTGDVIGCIVNFMSGTISFTKNGVWLGVAFKNAIESIKGDAGLFPSVGLRTPGEIVESNFGQSKFKFDIEHHYKEEKARIWSEINDMPLPTLSAPTDEQADASSDINQLILSYLIHHGYSETAATFQKDTASMRASPGTSVVPFDKEDIRKRQLIRDHIVEGDIDEAVMLLDEFYPTILAQNPHLAFQLKSQRFIELMRTVTTSSNAMDVDSPSAPAPSSAEDDMRSVVSYGQAMQGEFGAFENSLVQNALVETYSLLAYRHPSDSAVSYLLDPANRLLVADVVNRAILKSQNRPAVPAIENVYRQASAVAKELFDGGSGVAAFVKARECL</sequence>
<dbReference type="InterPro" id="IPR003877">
    <property type="entry name" value="SPRY_dom"/>
</dbReference>
<dbReference type="Proteomes" id="UP001212152">
    <property type="component" value="Unassembled WGS sequence"/>
</dbReference>
<feature type="region of interest" description="Disordered" evidence="1">
    <location>
        <begin position="84"/>
        <end position="132"/>
    </location>
</feature>
<proteinExistence type="predicted"/>
<feature type="compositionally biased region" description="Low complexity" evidence="1">
    <location>
        <begin position="87"/>
        <end position="98"/>
    </location>
</feature>
<dbReference type="PROSITE" id="PS50188">
    <property type="entry name" value="B302_SPRY"/>
    <property type="match status" value="1"/>
</dbReference>
<protein>
    <submittedName>
        <fullName evidence="4">Uncharacterized protein</fullName>
    </submittedName>
</protein>
<dbReference type="AlphaFoldDB" id="A0AAD5XJ77"/>
<dbReference type="Gene3D" id="2.60.120.920">
    <property type="match status" value="1"/>
</dbReference>
<dbReference type="SUPFAM" id="SSF49899">
    <property type="entry name" value="Concanavalin A-like lectins/glucanases"/>
    <property type="match status" value="1"/>
</dbReference>
<dbReference type="PROSITE" id="PS50897">
    <property type="entry name" value="CTLH"/>
    <property type="match status" value="1"/>
</dbReference>
<dbReference type="InterPro" id="IPR035782">
    <property type="entry name" value="SPRY_RanBP9/10"/>
</dbReference>
<keyword evidence="5" id="KW-1185">Reference proteome</keyword>
<dbReference type="PROSITE" id="PS50896">
    <property type="entry name" value="LISH"/>
    <property type="match status" value="1"/>
</dbReference>
<dbReference type="Pfam" id="PF10607">
    <property type="entry name" value="CTLH"/>
    <property type="match status" value="1"/>
</dbReference>
<dbReference type="SMART" id="SM00667">
    <property type="entry name" value="LisH"/>
    <property type="match status" value="1"/>
</dbReference>
<evidence type="ECO:0000256" key="1">
    <source>
        <dbReference type="SAM" id="MobiDB-lite"/>
    </source>
</evidence>
<feature type="domain" description="B30.2/SPRY" evidence="2">
    <location>
        <begin position="110"/>
        <end position="303"/>
    </location>
</feature>
<dbReference type="InterPro" id="IPR001870">
    <property type="entry name" value="B30.2/SPRY"/>
</dbReference>
<dbReference type="InterPro" id="IPR013144">
    <property type="entry name" value="CRA_dom"/>
</dbReference>
<reference evidence="4" key="1">
    <citation type="submission" date="2020-05" db="EMBL/GenBank/DDBJ databases">
        <title>Phylogenomic resolution of chytrid fungi.</title>
        <authorList>
            <person name="Stajich J.E."/>
            <person name="Amses K."/>
            <person name="Simmons R."/>
            <person name="Seto K."/>
            <person name="Myers J."/>
            <person name="Bonds A."/>
            <person name="Quandt C.A."/>
            <person name="Barry K."/>
            <person name="Liu P."/>
            <person name="Grigoriev I."/>
            <person name="Longcore J.E."/>
            <person name="James T.Y."/>
        </authorList>
    </citation>
    <scope>NUCLEOTIDE SEQUENCE</scope>
    <source>
        <strain evidence="4">JEL0379</strain>
    </source>
</reference>
<dbReference type="InterPro" id="IPR024964">
    <property type="entry name" value="CTLH/CRA"/>
</dbReference>
<accession>A0AAD5XJ77</accession>
<feature type="region of interest" description="Disordered" evidence="1">
    <location>
        <begin position="1"/>
        <end position="45"/>
    </location>
</feature>
<dbReference type="SMART" id="SM00757">
    <property type="entry name" value="CRA"/>
    <property type="match status" value="1"/>
</dbReference>
<dbReference type="CDD" id="cd12909">
    <property type="entry name" value="SPRY_RanBP9_10"/>
    <property type="match status" value="1"/>
</dbReference>
<dbReference type="Pfam" id="PF00622">
    <property type="entry name" value="SPRY"/>
    <property type="match status" value="1"/>
</dbReference>
<dbReference type="PANTHER" id="PTHR12864">
    <property type="entry name" value="RAN BINDING PROTEIN 9-RELATED"/>
    <property type="match status" value="1"/>
</dbReference>
<dbReference type="SMART" id="SM00668">
    <property type="entry name" value="CTLH"/>
    <property type="match status" value="1"/>
</dbReference>